<organism evidence="9 10">
    <name type="scientific">Phytophthora pseudosyringae</name>
    <dbReference type="NCBI Taxonomy" id="221518"/>
    <lineage>
        <taxon>Eukaryota</taxon>
        <taxon>Sar</taxon>
        <taxon>Stramenopiles</taxon>
        <taxon>Oomycota</taxon>
        <taxon>Peronosporomycetes</taxon>
        <taxon>Peronosporales</taxon>
        <taxon>Peronosporaceae</taxon>
        <taxon>Phytophthora</taxon>
    </lineage>
</organism>
<feature type="repeat" description="ANK" evidence="6">
    <location>
        <begin position="200"/>
        <end position="232"/>
    </location>
</feature>
<evidence type="ECO:0000313" key="10">
    <source>
        <dbReference type="Proteomes" id="UP000694044"/>
    </source>
</evidence>
<keyword evidence="1" id="KW-0723">Serine/threonine-protein kinase</keyword>
<gene>
    <name evidence="9" type="ORF">PHYPSEUDO_001490</name>
</gene>
<feature type="repeat" description="ANK" evidence="6">
    <location>
        <begin position="337"/>
        <end position="369"/>
    </location>
</feature>
<dbReference type="PANTHER" id="PTHR24173:SF74">
    <property type="entry name" value="ANKYRIN REPEAT DOMAIN-CONTAINING PROTEIN 16"/>
    <property type="match status" value="1"/>
</dbReference>
<dbReference type="Pfam" id="PF07714">
    <property type="entry name" value="PK_Tyr_Ser-Thr"/>
    <property type="match status" value="2"/>
</dbReference>
<keyword evidence="1" id="KW-0418">Kinase</keyword>
<dbReference type="SMART" id="SM00220">
    <property type="entry name" value="S_TKc"/>
    <property type="match status" value="1"/>
</dbReference>
<evidence type="ECO:0000256" key="5">
    <source>
        <dbReference type="ARBA" id="ARBA00023043"/>
    </source>
</evidence>
<feature type="repeat" description="ANK" evidence="6">
    <location>
        <begin position="67"/>
        <end position="100"/>
    </location>
</feature>
<dbReference type="PROSITE" id="PS50088">
    <property type="entry name" value="ANK_REPEAT"/>
    <property type="match status" value="6"/>
</dbReference>
<dbReference type="InterPro" id="IPR001245">
    <property type="entry name" value="Ser-Thr/Tyr_kinase_cat_dom"/>
</dbReference>
<feature type="repeat" description="ANK" evidence="6">
    <location>
        <begin position="134"/>
        <end position="166"/>
    </location>
</feature>
<dbReference type="SMART" id="SM00248">
    <property type="entry name" value="ANK"/>
    <property type="match status" value="8"/>
</dbReference>
<evidence type="ECO:0000256" key="6">
    <source>
        <dbReference type="PROSITE-ProRule" id="PRU00023"/>
    </source>
</evidence>
<proteinExistence type="predicted"/>
<accession>A0A8T1W0I4</accession>
<dbReference type="PROSITE" id="PS50297">
    <property type="entry name" value="ANK_REP_REGION"/>
    <property type="match status" value="6"/>
</dbReference>
<feature type="binding site" evidence="7">
    <location>
        <position position="794"/>
    </location>
    <ligand>
        <name>ATP</name>
        <dbReference type="ChEBI" id="CHEBI:30616"/>
    </ligand>
</feature>
<dbReference type="InterPro" id="IPR008271">
    <property type="entry name" value="Ser/Thr_kinase_AS"/>
</dbReference>
<keyword evidence="2" id="KW-0677">Repeat</keyword>
<keyword evidence="3 7" id="KW-0547">Nucleotide-binding</keyword>
<keyword evidence="4 7" id="KW-0067">ATP-binding</keyword>
<protein>
    <recommendedName>
        <fullName evidence="8">Protein kinase domain-containing protein</fullName>
    </recommendedName>
</protein>
<dbReference type="Pfam" id="PF13637">
    <property type="entry name" value="Ank_4"/>
    <property type="match status" value="2"/>
</dbReference>
<evidence type="ECO:0000256" key="3">
    <source>
        <dbReference type="ARBA" id="ARBA00022741"/>
    </source>
</evidence>
<evidence type="ECO:0000256" key="7">
    <source>
        <dbReference type="PROSITE-ProRule" id="PRU10141"/>
    </source>
</evidence>
<evidence type="ECO:0000256" key="1">
    <source>
        <dbReference type="ARBA" id="ARBA00022527"/>
    </source>
</evidence>
<dbReference type="InterPro" id="IPR000719">
    <property type="entry name" value="Prot_kinase_dom"/>
</dbReference>
<keyword evidence="1" id="KW-0808">Transferase</keyword>
<evidence type="ECO:0000313" key="9">
    <source>
        <dbReference type="EMBL" id="KAG7385454.1"/>
    </source>
</evidence>
<feature type="domain" description="Protein kinase" evidence="8">
    <location>
        <begin position="328"/>
        <end position="614"/>
    </location>
</feature>
<keyword evidence="10" id="KW-1185">Reference proteome</keyword>
<name>A0A8T1W0I4_9STRA</name>
<dbReference type="InterPro" id="IPR002110">
    <property type="entry name" value="Ankyrin_rpt"/>
</dbReference>
<evidence type="ECO:0000256" key="2">
    <source>
        <dbReference type="ARBA" id="ARBA00022737"/>
    </source>
</evidence>
<reference evidence="9" key="1">
    <citation type="submission" date="2021-02" db="EMBL/GenBank/DDBJ databases">
        <authorList>
            <person name="Palmer J.M."/>
        </authorList>
    </citation>
    <scope>NUCLEOTIDE SEQUENCE</scope>
    <source>
        <strain evidence="9">SCRP734</strain>
    </source>
</reference>
<feature type="repeat" description="ANK" evidence="6">
    <location>
        <begin position="167"/>
        <end position="199"/>
    </location>
</feature>
<feature type="repeat" description="ANK" evidence="6">
    <location>
        <begin position="101"/>
        <end position="133"/>
    </location>
</feature>
<dbReference type="EMBL" id="JAGDFM010000121">
    <property type="protein sequence ID" value="KAG7385454.1"/>
    <property type="molecule type" value="Genomic_DNA"/>
</dbReference>
<dbReference type="GO" id="GO:0005524">
    <property type="term" value="F:ATP binding"/>
    <property type="evidence" value="ECO:0007669"/>
    <property type="project" value="UniProtKB-UniRule"/>
</dbReference>
<dbReference type="OrthoDB" id="194358at2759"/>
<sequence length="1045" mass="116014">MKQSSDDRDVVRLYQAARCSDIASVKQICVKKEAVGVATSEFVNECRFGLPKWLLASGALLNGKDGRGCTALHLAARRGQLGVVSEILCRSGCLVGEKDQSGCTALHMAAKQGHVDVVKRLVSKGACVDDTNGWGRAALHVAIDGQHISVVEYLVEMGALVDGKDDSGQTPLHLAAGKGLFGVVKLVVNAGAKVNETNQGGATAAHAAAESGHLAVVEWLVRNGARVGMTNDLGQTMLHRALKAADENYTLVRFLVHLGLHPFELDTHGSTSLSYAIAKRKFKIVEYFLKECLNGMMPPAQDLRRAVFDAAKAEQAHILELLLTRFGFDLWRTCGRDGRSALHEAAATGAIKCVKFLLSRGGNEAAVRANYKEYLIDLSDMDMAWAPRGRERSKGSWLGSPVEVKMKYDTNVVEELDRWSKVNHPHVVKLFGVCCEEKVPLFVYERPAHESLLEYRKNSTEKDVLTEMWSKLYEAGLGLEYLHDKGIIHGDIRCDSIAVAKSGAAKWRNLGFEKTTYDDRVPWTAPEVLSGLQPSFEADIFAFGMTVVEAIVNGDPWGSHYTIQSIPNAIQSGKLPDKPLEMTSRQWQLIERMCCYKLEDRPSASDIVRELEVFTREYEMTADNGYALAIPKGNLFQWADLGSVEVENKPIVRRLAKMRMTCEKNPINLEVCHRLANVFKQLKAQNAVPPRDPAQLAVIRQVADNTFAAHGDLDSFMERARLSVFGVHEWRDRWQFLQNKQLQEALLKTPSLDNPNWFIPAWELELDKCDELGSGAYGSAHLGKWKHASVVVKKLKMANGPSLNSGSEDSSSSATHQAASLGNMDLMAFSNEVDIWHRLYHPNVVQMYDACHIGERLFVCEYAGGGQLGTYLRKYPKDVWKKLHEAALGLRYLHVKGIVHGDLKCNNILIGSDNCAKLADFGLSTLETPSQEPVPDSEEQSDDQPKVGAVRWKAPEVLYGEKATFASDIYSFGMCILEAVSGQYPWGIQLPDIAVKRFVLKQHRIPQRPCTCSPEAYHVVERMCRFNASERIEIKDVVVALNELR</sequence>
<dbReference type="Proteomes" id="UP000694044">
    <property type="component" value="Unassembled WGS sequence"/>
</dbReference>
<dbReference type="GO" id="GO:0004674">
    <property type="term" value="F:protein serine/threonine kinase activity"/>
    <property type="evidence" value="ECO:0007669"/>
    <property type="project" value="UniProtKB-KW"/>
</dbReference>
<dbReference type="PROSITE" id="PS50011">
    <property type="entry name" value="PROTEIN_KINASE_DOM"/>
    <property type="match status" value="2"/>
</dbReference>
<dbReference type="PROSITE" id="PS00107">
    <property type="entry name" value="PROTEIN_KINASE_ATP"/>
    <property type="match status" value="1"/>
</dbReference>
<evidence type="ECO:0000259" key="8">
    <source>
        <dbReference type="PROSITE" id="PS50011"/>
    </source>
</evidence>
<feature type="domain" description="Protein kinase" evidence="8">
    <location>
        <begin position="766"/>
        <end position="1045"/>
    </location>
</feature>
<dbReference type="AlphaFoldDB" id="A0A8T1W0I4"/>
<keyword evidence="5 6" id="KW-0040">ANK repeat</keyword>
<evidence type="ECO:0000256" key="4">
    <source>
        <dbReference type="ARBA" id="ARBA00022840"/>
    </source>
</evidence>
<comment type="caution">
    <text evidence="9">The sequence shown here is derived from an EMBL/GenBank/DDBJ whole genome shotgun (WGS) entry which is preliminary data.</text>
</comment>
<dbReference type="PANTHER" id="PTHR24173">
    <property type="entry name" value="ANKYRIN REPEAT CONTAINING"/>
    <property type="match status" value="1"/>
</dbReference>
<dbReference type="InterPro" id="IPR017441">
    <property type="entry name" value="Protein_kinase_ATP_BS"/>
</dbReference>
<dbReference type="PROSITE" id="PS00108">
    <property type="entry name" value="PROTEIN_KINASE_ST"/>
    <property type="match status" value="1"/>
</dbReference>
<dbReference type="Pfam" id="PF12796">
    <property type="entry name" value="Ank_2"/>
    <property type="match status" value="2"/>
</dbReference>